<dbReference type="InterPro" id="IPR036259">
    <property type="entry name" value="MFS_trans_sf"/>
</dbReference>
<dbReference type="PROSITE" id="PS50850">
    <property type="entry name" value="MFS"/>
    <property type="match status" value="1"/>
</dbReference>
<comment type="subcellular location">
    <subcellularLocation>
        <location evidence="1">Cell membrane</location>
        <topology evidence="1">Multi-pass membrane protein</topology>
    </subcellularLocation>
</comment>
<keyword evidence="3" id="KW-1003">Cell membrane</keyword>
<feature type="transmembrane region" description="Helical" evidence="7">
    <location>
        <begin position="451"/>
        <end position="473"/>
    </location>
</feature>
<dbReference type="NCBIfam" id="NF007799">
    <property type="entry name" value="PRK10504.1"/>
    <property type="match status" value="1"/>
</dbReference>
<dbReference type="PANTHER" id="PTHR42718">
    <property type="entry name" value="MAJOR FACILITATOR SUPERFAMILY MULTIDRUG TRANSPORTER MFSC"/>
    <property type="match status" value="1"/>
</dbReference>
<feature type="transmembrane region" description="Helical" evidence="7">
    <location>
        <begin position="372"/>
        <end position="392"/>
    </location>
</feature>
<keyword evidence="6 7" id="KW-0472">Membrane</keyword>
<keyword evidence="2" id="KW-0813">Transport</keyword>
<dbReference type="GO" id="GO:0005886">
    <property type="term" value="C:plasma membrane"/>
    <property type="evidence" value="ECO:0007669"/>
    <property type="project" value="UniProtKB-SubCell"/>
</dbReference>
<evidence type="ECO:0000259" key="8">
    <source>
        <dbReference type="PROSITE" id="PS50850"/>
    </source>
</evidence>
<evidence type="ECO:0000313" key="9">
    <source>
        <dbReference type="EMBL" id="SBV95019.1"/>
    </source>
</evidence>
<gene>
    <name evidence="9" type="primary">hsrA</name>
    <name evidence="9" type="ORF">KL86DPRO_10798</name>
</gene>
<feature type="transmembrane region" description="Helical" evidence="7">
    <location>
        <begin position="412"/>
        <end position="431"/>
    </location>
</feature>
<feature type="transmembrane region" description="Helical" evidence="7">
    <location>
        <begin position="95"/>
        <end position="114"/>
    </location>
</feature>
<dbReference type="PRINTS" id="PR01036">
    <property type="entry name" value="TCRTETB"/>
</dbReference>
<dbReference type="Gene3D" id="1.20.1720.10">
    <property type="entry name" value="Multidrug resistance protein D"/>
    <property type="match status" value="1"/>
</dbReference>
<evidence type="ECO:0000256" key="1">
    <source>
        <dbReference type="ARBA" id="ARBA00004651"/>
    </source>
</evidence>
<evidence type="ECO:0000256" key="4">
    <source>
        <dbReference type="ARBA" id="ARBA00022692"/>
    </source>
</evidence>
<evidence type="ECO:0000256" key="3">
    <source>
        <dbReference type="ARBA" id="ARBA00022475"/>
    </source>
</evidence>
<dbReference type="CDD" id="cd17503">
    <property type="entry name" value="MFS_LmrB_MDR_like"/>
    <property type="match status" value="1"/>
</dbReference>
<dbReference type="InterPro" id="IPR020846">
    <property type="entry name" value="MFS_dom"/>
</dbReference>
<keyword evidence="5 7" id="KW-1133">Transmembrane helix</keyword>
<evidence type="ECO:0000256" key="5">
    <source>
        <dbReference type="ARBA" id="ARBA00022989"/>
    </source>
</evidence>
<feature type="transmembrane region" description="Helical" evidence="7">
    <location>
        <begin position="313"/>
        <end position="336"/>
    </location>
</feature>
<reference evidence="9" key="1">
    <citation type="submission" date="2016-04" db="EMBL/GenBank/DDBJ databases">
        <authorList>
            <person name="Evans L.H."/>
            <person name="Alamgir A."/>
            <person name="Owens N."/>
            <person name="Weber N.D."/>
            <person name="Virtaneva K."/>
            <person name="Barbian K."/>
            <person name="Babar A."/>
            <person name="Rosenke K."/>
        </authorList>
    </citation>
    <scope>NUCLEOTIDE SEQUENCE</scope>
    <source>
        <strain evidence="9">86</strain>
    </source>
</reference>
<keyword evidence="4 7" id="KW-0812">Transmembrane</keyword>
<evidence type="ECO:0000256" key="7">
    <source>
        <dbReference type="SAM" id="Phobius"/>
    </source>
</evidence>
<dbReference type="AlphaFoldDB" id="A0A212J6C0"/>
<dbReference type="Gene3D" id="1.20.1250.20">
    <property type="entry name" value="MFS general substrate transporter like domains"/>
    <property type="match status" value="1"/>
</dbReference>
<accession>A0A212J6C0</accession>
<dbReference type="GO" id="GO:0022857">
    <property type="term" value="F:transmembrane transporter activity"/>
    <property type="evidence" value="ECO:0007669"/>
    <property type="project" value="InterPro"/>
</dbReference>
<dbReference type="SUPFAM" id="SSF103473">
    <property type="entry name" value="MFS general substrate transporter"/>
    <property type="match status" value="1"/>
</dbReference>
<name>A0A212J6C0_9DELT</name>
<dbReference type="NCBIfam" id="TIGR00711">
    <property type="entry name" value="efflux_EmrB"/>
    <property type="match status" value="1"/>
</dbReference>
<evidence type="ECO:0000256" key="2">
    <source>
        <dbReference type="ARBA" id="ARBA00022448"/>
    </source>
</evidence>
<dbReference type="Pfam" id="PF07690">
    <property type="entry name" value="MFS_1"/>
    <property type="match status" value="1"/>
</dbReference>
<feature type="transmembrane region" description="Helical" evidence="7">
    <location>
        <begin position="348"/>
        <end position="366"/>
    </location>
</feature>
<feature type="transmembrane region" description="Helical" evidence="7">
    <location>
        <begin position="153"/>
        <end position="175"/>
    </location>
</feature>
<feature type="domain" description="Major facilitator superfamily (MFS) profile" evidence="8">
    <location>
        <begin position="29"/>
        <end position="478"/>
    </location>
</feature>
<feature type="transmembrane region" description="Helical" evidence="7">
    <location>
        <begin position="120"/>
        <end position="141"/>
    </location>
</feature>
<organism evidence="9">
    <name type="scientific">uncultured delta proteobacterium</name>
    <dbReference type="NCBI Taxonomy" id="34034"/>
    <lineage>
        <taxon>Bacteria</taxon>
        <taxon>Deltaproteobacteria</taxon>
        <taxon>environmental samples</taxon>
    </lineage>
</organism>
<sequence length="489" mass="52348">MALSTIPQPAVTVAADSTEPPPPAVSPMLRWIVAVAFFMQMLDGTILNTALPGIARDLMVSPLRMQSAVIAYMLTTALFIPASGWIADRFGTKRVFILAIFLFSLGSLLCALSQTLEFLVISRVVQGLGGALMVPVGRLAVLRAYPRRELVRVLSFITIPGLVGPLVGPMAGGFLVEYASWHWIFLINIPVGVLGIILAAFCMPDIAPGTGWKFDTSGFLLFGASMVLVTFSMEGLGELHLPKVQVTLLCALGLMFLGIYWLRALRTEHPLFDPRIFRTRSFAVGICGNLFARLGSGGVPFLMPLFLQLGLGFSPFFAGATMIPTALAGIAGKSLITRLVERIGFRKFLTANTAIVGLLIASFAWVDAATPYPVLLLHLAVFGTFNSMQFTAMNSVTLVDLENEHAGSGNSLLSVTMQVSVTCGVAMAAALLNGFSGAETLATDSPIPITIFTRTFLCVGVFTSVTALIFAQVPRDAGREARSEYKKDA</sequence>
<feature type="transmembrane region" description="Helical" evidence="7">
    <location>
        <begin position="181"/>
        <end position="202"/>
    </location>
</feature>
<feature type="transmembrane region" description="Helical" evidence="7">
    <location>
        <begin position="214"/>
        <end position="232"/>
    </location>
</feature>
<dbReference type="InterPro" id="IPR004638">
    <property type="entry name" value="EmrB-like"/>
</dbReference>
<dbReference type="InterPro" id="IPR011701">
    <property type="entry name" value="MFS"/>
</dbReference>
<protein>
    <submittedName>
        <fullName evidence="9">Putative transport protein HsrA</fullName>
    </submittedName>
</protein>
<dbReference type="EMBL" id="FLUQ01000001">
    <property type="protein sequence ID" value="SBV95019.1"/>
    <property type="molecule type" value="Genomic_DNA"/>
</dbReference>
<evidence type="ECO:0000256" key="6">
    <source>
        <dbReference type="ARBA" id="ARBA00023136"/>
    </source>
</evidence>
<feature type="transmembrane region" description="Helical" evidence="7">
    <location>
        <begin position="31"/>
        <end position="51"/>
    </location>
</feature>
<feature type="transmembrane region" description="Helical" evidence="7">
    <location>
        <begin position="244"/>
        <end position="262"/>
    </location>
</feature>
<feature type="transmembrane region" description="Helical" evidence="7">
    <location>
        <begin position="63"/>
        <end position="83"/>
    </location>
</feature>
<dbReference type="PANTHER" id="PTHR42718:SF46">
    <property type="entry name" value="BLR6921 PROTEIN"/>
    <property type="match status" value="1"/>
</dbReference>
<proteinExistence type="predicted"/>
<feature type="transmembrane region" description="Helical" evidence="7">
    <location>
        <begin position="282"/>
        <end position="307"/>
    </location>
</feature>